<dbReference type="InterPro" id="IPR003749">
    <property type="entry name" value="ThiS/MoaD-like"/>
</dbReference>
<dbReference type="InterPro" id="IPR012675">
    <property type="entry name" value="Beta-grasp_dom_sf"/>
</dbReference>
<dbReference type="EMBL" id="BNCF01000005">
    <property type="protein sequence ID" value="GHE31588.1"/>
    <property type="molecule type" value="Genomic_DNA"/>
</dbReference>
<sequence>MRHLTVRMFGAFRELEPSGAWRIEIDEAATVADVRRAFEQQARARWGARFDPALLAASAFASEREVLRASDSVAGLDEVAVLPPVSGG</sequence>
<accession>A0A918YZU1</accession>
<evidence type="ECO:0000313" key="2">
    <source>
        <dbReference type="Proteomes" id="UP000636453"/>
    </source>
</evidence>
<dbReference type="RefSeq" id="WP_186760882.1">
    <property type="nucleotide sequence ID" value="NZ_BNCF01000005.1"/>
</dbReference>
<dbReference type="Gene3D" id="3.10.20.30">
    <property type="match status" value="1"/>
</dbReference>
<dbReference type="InterPro" id="IPR016155">
    <property type="entry name" value="Mopterin_synth/thiamin_S_b"/>
</dbReference>
<proteinExistence type="predicted"/>
<dbReference type="Pfam" id="PF02597">
    <property type="entry name" value="ThiS"/>
    <property type="match status" value="1"/>
</dbReference>
<organism evidence="1 2">
    <name type="scientific">Vulcaniibacterium thermophilum</name>
    <dbReference type="NCBI Taxonomy" id="1169913"/>
    <lineage>
        <taxon>Bacteria</taxon>
        <taxon>Pseudomonadati</taxon>
        <taxon>Pseudomonadota</taxon>
        <taxon>Gammaproteobacteria</taxon>
        <taxon>Lysobacterales</taxon>
        <taxon>Lysobacteraceae</taxon>
        <taxon>Vulcaniibacterium</taxon>
    </lineage>
</organism>
<gene>
    <name evidence="1" type="ORF">GCM10007167_11960</name>
</gene>
<keyword evidence="2" id="KW-1185">Reference proteome</keyword>
<dbReference type="SUPFAM" id="SSF54285">
    <property type="entry name" value="MoaD/ThiS"/>
    <property type="match status" value="1"/>
</dbReference>
<comment type="caution">
    <text evidence="1">The sequence shown here is derived from an EMBL/GenBank/DDBJ whole genome shotgun (WGS) entry which is preliminary data.</text>
</comment>
<evidence type="ECO:0000313" key="1">
    <source>
        <dbReference type="EMBL" id="GHE31588.1"/>
    </source>
</evidence>
<dbReference type="AlphaFoldDB" id="A0A918YZU1"/>
<protein>
    <submittedName>
        <fullName evidence="1">Uncharacterized protein</fullName>
    </submittedName>
</protein>
<name>A0A918YZU1_9GAMM</name>
<reference evidence="1" key="1">
    <citation type="journal article" date="2014" name="Int. J. Syst. Evol. Microbiol.">
        <title>Complete genome sequence of Corynebacterium casei LMG S-19264T (=DSM 44701T), isolated from a smear-ripened cheese.</title>
        <authorList>
            <consortium name="US DOE Joint Genome Institute (JGI-PGF)"/>
            <person name="Walter F."/>
            <person name="Albersmeier A."/>
            <person name="Kalinowski J."/>
            <person name="Ruckert C."/>
        </authorList>
    </citation>
    <scope>NUCLEOTIDE SEQUENCE</scope>
    <source>
        <strain evidence="1">KCTC 32020</strain>
    </source>
</reference>
<dbReference type="Proteomes" id="UP000636453">
    <property type="component" value="Unassembled WGS sequence"/>
</dbReference>
<reference evidence="1" key="2">
    <citation type="submission" date="2020-09" db="EMBL/GenBank/DDBJ databases">
        <authorList>
            <person name="Sun Q."/>
            <person name="Kim S."/>
        </authorList>
    </citation>
    <scope>NUCLEOTIDE SEQUENCE</scope>
    <source>
        <strain evidence="1">KCTC 32020</strain>
    </source>
</reference>